<accession>A0A7S1IBQ0</accession>
<evidence type="ECO:0000313" key="1">
    <source>
        <dbReference type="EMBL" id="CAD9007368.1"/>
    </source>
</evidence>
<organism evidence="1">
    <name type="scientific">Eutreptiella gymnastica</name>
    <dbReference type="NCBI Taxonomy" id="73025"/>
    <lineage>
        <taxon>Eukaryota</taxon>
        <taxon>Discoba</taxon>
        <taxon>Euglenozoa</taxon>
        <taxon>Euglenida</taxon>
        <taxon>Spirocuta</taxon>
        <taxon>Euglenophyceae</taxon>
        <taxon>Eutreptiales</taxon>
        <taxon>Eutreptiaceae</taxon>
        <taxon>Eutreptiella</taxon>
    </lineage>
</organism>
<protein>
    <submittedName>
        <fullName evidence="1">Uncharacterized protein</fullName>
    </submittedName>
</protein>
<sequence length="157" mass="17862">MTASHVHDHEEAFKDLGEKPLLRREFPEALFIEDIWEKVKDKCTMNELQLMVYANAEHLLSVQGGNSNFMAFFGRNNIIYNKGGPETCCARWSAFSWYTRFGNSNVTVVRTFESLIEVINVRYNVTVQLLNGHRVTTQPGPMVGIRGRTLADPEPSP</sequence>
<dbReference type="EMBL" id="HBGA01050235">
    <property type="protein sequence ID" value="CAD9007368.1"/>
    <property type="molecule type" value="Transcribed_RNA"/>
</dbReference>
<gene>
    <name evidence="1" type="ORF">EGYM00392_LOCUS18461</name>
</gene>
<reference evidence="1" key="1">
    <citation type="submission" date="2021-01" db="EMBL/GenBank/DDBJ databases">
        <authorList>
            <person name="Corre E."/>
            <person name="Pelletier E."/>
            <person name="Niang G."/>
            <person name="Scheremetjew M."/>
            <person name="Finn R."/>
            <person name="Kale V."/>
            <person name="Holt S."/>
            <person name="Cochrane G."/>
            <person name="Meng A."/>
            <person name="Brown T."/>
            <person name="Cohen L."/>
        </authorList>
    </citation>
    <scope>NUCLEOTIDE SEQUENCE</scope>
    <source>
        <strain evidence="1">NIES-381</strain>
    </source>
</reference>
<proteinExistence type="predicted"/>
<dbReference type="AlphaFoldDB" id="A0A7S1IBQ0"/>
<name>A0A7S1IBQ0_9EUGL</name>